<dbReference type="Pfam" id="PF00743">
    <property type="entry name" value="FMO-like"/>
    <property type="match status" value="1"/>
</dbReference>
<keyword evidence="6" id="KW-0539">Nucleus</keyword>
<dbReference type="GO" id="GO:0006351">
    <property type="term" value="P:DNA-templated transcription"/>
    <property type="evidence" value="ECO:0007669"/>
    <property type="project" value="InterPro"/>
</dbReference>
<dbReference type="GO" id="GO:0008270">
    <property type="term" value="F:zinc ion binding"/>
    <property type="evidence" value="ECO:0007669"/>
    <property type="project" value="InterPro"/>
</dbReference>
<comment type="similarity">
    <text evidence="1">Belongs to the short-chain dehydrogenases/reductases (SDR) family.</text>
</comment>
<dbReference type="Proteomes" id="UP000522262">
    <property type="component" value="Unassembled WGS sequence"/>
</dbReference>
<dbReference type="Pfam" id="PF13561">
    <property type="entry name" value="adh_short_C2"/>
    <property type="match status" value="1"/>
</dbReference>
<dbReference type="InterPro" id="IPR020904">
    <property type="entry name" value="Sc_DH/Rdtase_CS"/>
</dbReference>
<feature type="domain" description="Xylanolytic transcriptional activator regulatory" evidence="8">
    <location>
        <begin position="567"/>
        <end position="708"/>
    </location>
</feature>
<feature type="region of interest" description="Disordered" evidence="7">
    <location>
        <begin position="283"/>
        <end position="306"/>
    </location>
</feature>
<dbReference type="PROSITE" id="PS00061">
    <property type="entry name" value="ADH_SHORT"/>
    <property type="match status" value="1"/>
</dbReference>
<reference evidence="9 10" key="1">
    <citation type="submission" date="2020-05" db="EMBL/GenBank/DDBJ databases">
        <title>Identification and distribution of gene clusters putatively required for synthesis of sphingolipid metabolism inhibitors in phylogenetically diverse species of the filamentous fungus Fusarium.</title>
        <authorList>
            <person name="Kim H.-S."/>
            <person name="Busman M."/>
            <person name="Brown D.W."/>
            <person name="Divon H."/>
            <person name="Uhlig S."/>
            <person name="Proctor R.H."/>
        </authorList>
    </citation>
    <scope>NUCLEOTIDE SEQUENCE [LARGE SCALE GENOMIC DNA]</scope>
    <source>
        <strain evidence="9 10">NRRL 53147</strain>
    </source>
</reference>
<dbReference type="InterPro" id="IPR007219">
    <property type="entry name" value="XnlR_reg_dom"/>
</dbReference>
<dbReference type="InterPro" id="IPR002347">
    <property type="entry name" value="SDR_fam"/>
</dbReference>
<dbReference type="Gene3D" id="3.40.50.720">
    <property type="entry name" value="NAD(P)-binding Rossmann-like Domain"/>
    <property type="match status" value="1"/>
</dbReference>
<proteinExistence type="inferred from homology"/>
<evidence type="ECO:0000256" key="3">
    <source>
        <dbReference type="ARBA" id="ARBA00022827"/>
    </source>
</evidence>
<dbReference type="EMBL" id="JAAOAM010000137">
    <property type="protein sequence ID" value="KAF5544647.1"/>
    <property type="molecule type" value="Genomic_DNA"/>
</dbReference>
<feature type="domain" description="Xylanolytic transcriptional activator regulatory" evidence="8">
    <location>
        <begin position="474"/>
        <end position="529"/>
    </location>
</feature>
<dbReference type="GO" id="GO:0050660">
    <property type="term" value="F:flavin adenine dinucleotide binding"/>
    <property type="evidence" value="ECO:0007669"/>
    <property type="project" value="InterPro"/>
</dbReference>
<evidence type="ECO:0000259" key="8">
    <source>
        <dbReference type="Pfam" id="PF04082"/>
    </source>
</evidence>
<dbReference type="InterPro" id="IPR020946">
    <property type="entry name" value="Flavin_mOase-like"/>
</dbReference>
<evidence type="ECO:0000256" key="7">
    <source>
        <dbReference type="SAM" id="MobiDB-lite"/>
    </source>
</evidence>
<keyword evidence="10" id="KW-1185">Reference proteome</keyword>
<dbReference type="Pfam" id="PF04082">
    <property type="entry name" value="Fungal_trans"/>
    <property type="match status" value="2"/>
</dbReference>
<dbReference type="SUPFAM" id="SSF51905">
    <property type="entry name" value="FAD/NAD(P)-binding domain"/>
    <property type="match status" value="1"/>
</dbReference>
<keyword evidence="5" id="KW-0560">Oxidoreductase</keyword>
<dbReference type="SUPFAM" id="SSF51735">
    <property type="entry name" value="NAD(P)-binding Rossmann-fold domains"/>
    <property type="match status" value="1"/>
</dbReference>
<feature type="compositionally biased region" description="Polar residues" evidence="7">
    <location>
        <begin position="283"/>
        <end position="293"/>
    </location>
</feature>
<keyword evidence="3" id="KW-0274">FAD</keyword>
<keyword evidence="4" id="KW-0521">NADP</keyword>
<organism evidence="9 10">
    <name type="scientific">Fusarium mexicanum</name>
    <dbReference type="NCBI Taxonomy" id="751941"/>
    <lineage>
        <taxon>Eukaryota</taxon>
        <taxon>Fungi</taxon>
        <taxon>Dikarya</taxon>
        <taxon>Ascomycota</taxon>
        <taxon>Pezizomycotina</taxon>
        <taxon>Sordariomycetes</taxon>
        <taxon>Hypocreomycetidae</taxon>
        <taxon>Hypocreales</taxon>
        <taxon>Nectriaceae</taxon>
        <taxon>Fusarium</taxon>
        <taxon>Fusarium fujikuroi species complex</taxon>
    </lineage>
</organism>
<evidence type="ECO:0000256" key="5">
    <source>
        <dbReference type="ARBA" id="ARBA00023002"/>
    </source>
</evidence>
<dbReference type="Gene3D" id="3.50.50.60">
    <property type="entry name" value="FAD/NAD(P)-binding domain"/>
    <property type="match status" value="1"/>
</dbReference>
<dbReference type="PRINTS" id="PR00081">
    <property type="entry name" value="GDHRDH"/>
</dbReference>
<evidence type="ECO:0000313" key="9">
    <source>
        <dbReference type="EMBL" id="KAF5544647.1"/>
    </source>
</evidence>
<comment type="caution">
    <text evidence="9">The sequence shown here is derived from an EMBL/GenBank/DDBJ whole genome shotgun (WGS) entry which is preliminary data.</text>
</comment>
<dbReference type="PANTHER" id="PTHR24321">
    <property type="entry name" value="DEHYDROGENASES, SHORT CHAIN"/>
    <property type="match status" value="1"/>
</dbReference>
<keyword evidence="2" id="KW-0285">Flavoprotein</keyword>
<dbReference type="InterPro" id="IPR036188">
    <property type="entry name" value="FAD/NAD-bd_sf"/>
</dbReference>
<dbReference type="InterPro" id="IPR036291">
    <property type="entry name" value="NAD(P)-bd_dom_sf"/>
</dbReference>
<dbReference type="CDD" id="cd05233">
    <property type="entry name" value="SDR_c"/>
    <property type="match status" value="1"/>
</dbReference>
<protein>
    <submittedName>
        <fullName evidence="9">C2H2 zinc finger</fullName>
    </submittedName>
</protein>
<dbReference type="GO" id="GO:0004499">
    <property type="term" value="F:N,N-dimethylaniline monooxygenase activity"/>
    <property type="evidence" value="ECO:0007669"/>
    <property type="project" value="InterPro"/>
</dbReference>
<evidence type="ECO:0000256" key="1">
    <source>
        <dbReference type="ARBA" id="ARBA00006484"/>
    </source>
</evidence>
<gene>
    <name evidence="9" type="ORF">FMEXI_6476</name>
</gene>
<dbReference type="PANTHER" id="PTHR24321:SF8">
    <property type="entry name" value="ESTRADIOL 17-BETA-DEHYDROGENASE 8-RELATED"/>
    <property type="match status" value="1"/>
</dbReference>
<evidence type="ECO:0000256" key="2">
    <source>
        <dbReference type="ARBA" id="ARBA00022630"/>
    </source>
</evidence>
<evidence type="ECO:0000313" key="10">
    <source>
        <dbReference type="Proteomes" id="UP000522262"/>
    </source>
</evidence>
<name>A0A8H5IYH9_9HYPO</name>
<accession>A0A8H5IYH9</accession>
<dbReference type="GO" id="GO:0003677">
    <property type="term" value="F:DNA binding"/>
    <property type="evidence" value="ECO:0007669"/>
    <property type="project" value="InterPro"/>
</dbReference>
<dbReference type="GO" id="GO:0050661">
    <property type="term" value="F:NADP binding"/>
    <property type="evidence" value="ECO:0007669"/>
    <property type="project" value="InterPro"/>
</dbReference>
<sequence>MDSIRDKVIAVTGAGSGIGRSTAVQLNKQGAKLSLADLDPVGLADTVNILESEGVFSLVVDVSDEAQVGDWTAQTVQRFGHLDGAANIAGIFKPIPILDSTVQDWNLMMNVNAKGVFNCLQAQIAGIGDRGGSIVAVASAAGIRALPSAPVYAASKHSVVGLCASVAAEVGPKNIRVNTVAPGFIDTPMTQSTVPKNVNGESLAGKKNPIDRAAHPDEVAGVIVFLLSDQASSPDAQRLASSNGQSRTMTMGHPGADMISSVIPEHLSVSGSHESTIGNFRQTTEQSASFDEGTSTERHEGISSTDGFDFLELGDMYHDSTFDFMHFNVTGDPHSPETLGYLSLVPGQDDLPVLPPKSRDFDQEGLPIQDAPALHSPTIRTTIAGQSPDPDEEIPSLQSTEACSGEVIDTSSNSAEVDSLCSLGRLGLNNLHLTETKRGEILGLINDMRPVYPDGTSIDESTADLSLSRMQNYLDLFFANFNSCYPMIHTPTLEVLDAEPLFLLSLIVLGATYKEKEDHQLSVCLYDAMTPYIMSGLGGIKAIRRLSRYHVRARIMVPDLRADHDKDWKAFAYHEQYKRLILFIFMWDTQNVSYYSFMPSMSTQSIQVNLPCSKELWEAKDEDAWKAIISSEGDPPMINNIVKDFIEDGGNIWCETLDSLSLSFALHGLMSMCNDMVHFHNQSIYLGNAAQGDNDSRRRMTAALELWKTKYDACAMGTRQTIDQDSSLHEFRQENVAFLALYHTAHIVVDADIRHLQIAAGAEAIFGHVVTSAERQESTKAVMEWVRLSPDSAGHAAWHAAQMIREGLLNLRNWKANGMFHYPWCLYIGVLTTWAFVHFSQGQNDNRRGCHHSVGGEDILLIQSKALMHQTISNMASCTPTTIGRDLHRCCPHGLAIEVAKYLKTVRWTAAFEAMKVLEGIVDMESLMKTHRASVIIVGTGVGGLAAAKTYLELDPEADILLLEKRSGLGGVWAEENCYDGLKTNNLRGTYEFTDFPLDDSYGVKEGEHIPGLVLYRYMTDFAVKFDILRRIRFDVNIRTIEKLDKGGWELVGEDVAAKPIPISYRCEKLIMCTGLASTPNPVSYPGRESFGKPVLNHGQLKVEAHEVASDPNVKSVTIVGASKTGYDAVQLMASRGKKVTWVIRESGSGGVWMSPPWVKMGPFTLQLEHVATMRFFTWFSPCVWGEYDGYSWVRRFLHGTWLGRTMVHRLWEKIRMDTVNFNGYRKNEALSQLEPYERFVFIFLDSQRSDSWTDLDAYSLFWSARVGVLNYPGNIHDYVTSGQVKIIKKDISHLTKNGTINFADGTSSKTDTLIAITGWKLSPNIQYKPDGIEASLGIPTESMSSEEQAFWTHLDKEAEGEILQKFPYLTHPPKKVIPYKQKVSPYRLYRGMAPPSLTSQSDNSIVFIKMVHSTANIIIAETQALWAYAYLNNMIDIDKDRVYKETALSSCYGRLRYPCGFSAWYPEFVYDTVPYADMLLRDLGVCSRRKQSVTQEVFSGYTIQDYKGINREWAEIRRCHEGKKVV</sequence>
<dbReference type="FunFam" id="3.40.50.720:FF:000084">
    <property type="entry name" value="Short-chain dehydrogenase reductase"/>
    <property type="match status" value="1"/>
</dbReference>
<evidence type="ECO:0000256" key="6">
    <source>
        <dbReference type="ARBA" id="ARBA00023242"/>
    </source>
</evidence>
<evidence type="ECO:0000256" key="4">
    <source>
        <dbReference type="ARBA" id="ARBA00022857"/>
    </source>
</evidence>